<dbReference type="FunFam" id="2.10.25.10:FF:000166">
    <property type="entry name" value="laminin subunit gamma-1"/>
    <property type="match status" value="1"/>
</dbReference>
<dbReference type="SMART" id="SM00180">
    <property type="entry name" value="EGF_Lam"/>
    <property type="match status" value="10"/>
</dbReference>
<dbReference type="OrthoDB" id="430826at2759"/>
<evidence type="ECO:0008006" key="16">
    <source>
        <dbReference type="Google" id="ProtNLM"/>
    </source>
</evidence>
<dbReference type="Proteomes" id="UP000015101">
    <property type="component" value="Unassembled WGS sequence"/>
</dbReference>
<evidence type="ECO:0000256" key="8">
    <source>
        <dbReference type="PROSITE-ProRule" id="PRU00460"/>
    </source>
</evidence>
<dbReference type="PROSITE" id="PS51117">
    <property type="entry name" value="LAMININ_NTER"/>
    <property type="match status" value="1"/>
</dbReference>
<comment type="caution">
    <text evidence="8">Lacks conserved residue(s) required for the propagation of feature annotation.</text>
</comment>
<protein>
    <recommendedName>
        <fullName evidence="16">Laminin EGF-like domain-containing protein</fullName>
    </recommendedName>
</protein>
<sequence length="1472" mass="164675">MPAVRTAPLNNPSQVLCSEDESDISPLTDASVVFTTLSKRMRPKKIPFDELPALYEFTTASDIMISLIKMNTWGDEAFDEPRAQAQYFYAIKEINVGGRLILMGIRWVSSGSVGILRCYCQHNTDGVDCEKCLPFYNDLPWKRGTMREPFECKPCNCNGLSDTCEFDADLYSQTGYGGRCTDCRENTSGPHCEFCAVGFYKDHNYNRCFPCFCNIQGSVNEQCEMGGACLCKEGVHGEKCDLCLPYHYNLTITGCDQCRCNYAGILEGTERLCDANSGQCMCKEFVQGQNCDECKPGYFGLAYDNALGCTKCFCYGHSSECSLHDGYHIMEIKSSFRLGSDGWKGEAGSEDAVDVEHLSENNEITLGGADAAARSHYFVAPANFLGDIHQSHNLLLTFDLRISSSNRPVQPQINDIMIVGGNGVTLQTPIYSQGNPIPNEYVQHYKFVLGEHQNYQWHPIGMSNVEFARVLFNVTAIKIKAVYSDDGAGFLSNVVLQTVSSSSYTENEGSNVVAVEFCKCPEGYVGQFCESCAPGYKRHVPHSGAFGVCVPCQCNGHSDHCEAESGQCMCEHSTTGTNCELCMDGYYGNAMNGTADDCTPCGCPDGNKCIFMEATQEVVCLDCADGYGGLQCDVCDDGYYAHGEYDGNSGTPLLCKKCQCNNNADPNDVAQCHYETGKCLKCLYNTTGDACQHCLPGFYGAAVDEPHGACYACDCYHIGTLPEELEVERNNQIENNGYISNLLTCERDSGQCRCRDNVVGRRCDQCLDGTWNIASGEGCEDCSCNLIGSFNSSCDVRTGQCHCKPGVGGAKCDQCLPYYYGFSDSGCSKCSCDFYGSFSLECHNDTGLCPCRHNYEGRACDQCAINRYNLKAGCVECPVCYGKVRDVYQGIQTDLNDIQRLVLQAGNLTTVTLDDDDDPKLKDEVRQKVQKLLESVKSSEELDITLKLKNECESIKELKAKLDRVDYKIFHLNSTLKNAKKEVDTAESLLESAEESIDEQRKKLKKEGDEELETIKRLKETSGRQSKEITSLASDARSHVTLLKQQKEVMENCSASFSNVTDEIHKIEIELARQQINHTEQMKNLNAVFEHSKNLLKIVQKNSTDILAASTIIHNDTHFFLKEVYDTEMPKINVDELSSAVADIEAEEETSLVDKLSAELSENKNEIERVRANVSDSTYQMGLYLEEYNDLKMQIELKFNDANETEHSIKDTVTKSEETLNKLETFEAERQSKKKAADDAKTKLNDINLSVATSEKALTDVSRDLWENNALNDVTASASFLLDVMESFNKTKKIYENNVETYMNSLNESEIMLAEHEVHFAELDKAELLLNNFEEKNEEEYAKMEKIHIDVGETLITLEEDIEYVCKEGEENVNAVIHNLNKLEPFNMANFKRCQDEMEKNTDKLRMTNFNERFITLKERGDHYKKMTEAYREEMTRLTNEVNMLETISKAIPWTCVTTEELEVAPISWSNM</sequence>
<evidence type="ECO:0000259" key="11">
    <source>
        <dbReference type="PROSITE" id="PS51115"/>
    </source>
</evidence>
<dbReference type="InterPro" id="IPR056863">
    <property type="entry name" value="LMN_ATRN_NET-like_EGF"/>
</dbReference>
<feature type="domain" description="Laminin EGF-like" evidence="10">
    <location>
        <begin position="258"/>
        <end position="311"/>
    </location>
</feature>
<feature type="disulfide bond" evidence="8">
    <location>
        <begin position="832"/>
        <end position="849"/>
    </location>
</feature>
<dbReference type="CTD" id="20210757"/>
<dbReference type="Pfam" id="PF24973">
    <property type="entry name" value="EGF_LMN_ATRN"/>
    <property type="match status" value="1"/>
</dbReference>
<keyword evidence="2" id="KW-0964">Secreted</keyword>
<dbReference type="Pfam" id="PF00053">
    <property type="entry name" value="EGF_laminin"/>
    <property type="match status" value="10"/>
</dbReference>
<feature type="disulfide bond" evidence="8">
    <location>
        <begin position="211"/>
        <end position="223"/>
    </location>
</feature>
<evidence type="ECO:0000256" key="9">
    <source>
        <dbReference type="SAM" id="Coils"/>
    </source>
</evidence>
<dbReference type="Gene3D" id="2.60.120.260">
    <property type="entry name" value="Galactose-binding domain-like"/>
    <property type="match status" value="1"/>
</dbReference>
<keyword evidence="15" id="KW-1185">Reference proteome</keyword>
<dbReference type="InterPro" id="IPR050440">
    <property type="entry name" value="Laminin/Netrin_ECM"/>
</dbReference>
<dbReference type="InterPro" id="IPR000034">
    <property type="entry name" value="Laminin_IV"/>
</dbReference>
<dbReference type="CDD" id="cd00055">
    <property type="entry name" value="EGF_Lam"/>
    <property type="match status" value="9"/>
</dbReference>
<dbReference type="FunCoup" id="T1FPL0">
    <property type="interactions" value="89"/>
</dbReference>
<dbReference type="Pfam" id="PF00052">
    <property type="entry name" value="Laminin_B"/>
    <property type="match status" value="1"/>
</dbReference>
<evidence type="ECO:0000313" key="14">
    <source>
        <dbReference type="EnsemblMetazoa" id="HelroP188055"/>
    </source>
</evidence>
<dbReference type="Gene3D" id="2.10.25.10">
    <property type="entry name" value="Laminin"/>
    <property type="match status" value="8"/>
</dbReference>
<dbReference type="eggNOG" id="KOG1836">
    <property type="taxonomic scope" value="Eukaryota"/>
</dbReference>
<feature type="domain" description="Laminin EGF-like" evidence="10">
    <location>
        <begin position="552"/>
        <end position="600"/>
    </location>
</feature>
<dbReference type="InterPro" id="IPR008211">
    <property type="entry name" value="Laminin_N"/>
</dbReference>
<feature type="domain" description="Laminin IV type A" evidence="11">
    <location>
        <begin position="338"/>
        <end position="517"/>
    </location>
</feature>
<feature type="coiled-coil region" evidence="9">
    <location>
        <begin position="976"/>
        <end position="1021"/>
    </location>
</feature>
<evidence type="ECO:0000256" key="5">
    <source>
        <dbReference type="ARBA" id="ARBA00023157"/>
    </source>
</evidence>
<evidence type="ECO:0000259" key="10">
    <source>
        <dbReference type="PROSITE" id="PS50027"/>
    </source>
</evidence>
<evidence type="ECO:0000256" key="4">
    <source>
        <dbReference type="ARBA" id="ARBA00022737"/>
    </source>
</evidence>
<dbReference type="FunFam" id="2.10.25.10:FF:000094">
    <property type="entry name" value="Laminin subunit alpha-2"/>
    <property type="match status" value="1"/>
</dbReference>
<evidence type="ECO:0000259" key="12">
    <source>
        <dbReference type="PROSITE" id="PS51117"/>
    </source>
</evidence>
<dbReference type="KEGG" id="hro:HELRODRAFT_188055"/>
<comment type="subcellular location">
    <subcellularLocation>
        <location evidence="1">Secreted</location>
    </subcellularLocation>
</comment>
<dbReference type="HOGENOM" id="CLU_002471_1_0_1"/>
<dbReference type="FunFam" id="2.10.25.10:FF:000051">
    <property type="entry name" value="Laminin subunit alpha 4"/>
    <property type="match status" value="1"/>
</dbReference>
<dbReference type="FunFam" id="2.10.25.10:FF:000758">
    <property type="entry name" value="Laminin subunit gamma 1"/>
    <property type="match status" value="1"/>
</dbReference>
<feature type="disulfide bond" evidence="8">
    <location>
        <begin position="803"/>
        <end position="812"/>
    </location>
</feature>
<feature type="disulfide bond" evidence="8">
    <location>
        <begin position="231"/>
        <end position="240"/>
    </location>
</feature>
<evidence type="ECO:0000256" key="3">
    <source>
        <dbReference type="ARBA" id="ARBA00022729"/>
    </source>
</evidence>
<dbReference type="GO" id="GO:0007411">
    <property type="term" value="P:axon guidance"/>
    <property type="evidence" value="ECO:0000318"/>
    <property type="project" value="GO_Central"/>
</dbReference>
<dbReference type="STRING" id="6412.T1FPL0"/>
<evidence type="ECO:0000256" key="1">
    <source>
        <dbReference type="ARBA" id="ARBA00004613"/>
    </source>
</evidence>
<reference evidence="14" key="3">
    <citation type="submission" date="2015-06" db="UniProtKB">
        <authorList>
            <consortium name="EnsemblMetazoa"/>
        </authorList>
    </citation>
    <scope>IDENTIFICATION</scope>
</reference>
<reference evidence="13 15" key="2">
    <citation type="journal article" date="2013" name="Nature">
        <title>Insights into bilaterian evolution from three spiralian genomes.</title>
        <authorList>
            <person name="Simakov O."/>
            <person name="Marletaz F."/>
            <person name="Cho S.J."/>
            <person name="Edsinger-Gonzales E."/>
            <person name="Havlak P."/>
            <person name="Hellsten U."/>
            <person name="Kuo D.H."/>
            <person name="Larsson T."/>
            <person name="Lv J."/>
            <person name="Arendt D."/>
            <person name="Savage R."/>
            <person name="Osoegawa K."/>
            <person name="de Jong P."/>
            <person name="Grimwood J."/>
            <person name="Chapman J.A."/>
            <person name="Shapiro H."/>
            <person name="Aerts A."/>
            <person name="Otillar R.P."/>
            <person name="Terry A.Y."/>
            <person name="Boore J.L."/>
            <person name="Grigoriev I.V."/>
            <person name="Lindberg D.R."/>
            <person name="Seaver E.C."/>
            <person name="Weisblat D.A."/>
            <person name="Putnam N.H."/>
            <person name="Rokhsar D.S."/>
        </authorList>
    </citation>
    <scope>NUCLEOTIDE SEQUENCE</scope>
</reference>
<dbReference type="FunFam" id="2.10.25.10:FF:000242">
    <property type="entry name" value="Laminin subunit alpha 1"/>
    <property type="match status" value="1"/>
</dbReference>
<dbReference type="Pfam" id="PF00055">
    <property type="entry name" value="Laminin_N"/>
    <property type="match status" value="1"/>
</dbReference>
<organism evidence="14 15">
    <name type="scientific">Helobdella robusta</name>
    <name type="common">Californian leech</name>
    <dbReference type="NCBI Taxonomy" id="6412"/>
    <lineage>
        <taxon>Eukaryota</taxon>
        <taxon>Metazoa</taxon>
        <taxon>Spiralia</taxon>
        <taxon>Lophotrochozoa</taxon>
        <taxon>Annelida</taxon>
        <taxon>Clitellata</taxon>
        <taxon>Hirudinea</taxon>
        <taxon>Rhynchobdellida</taxon>
        <taxon>Glossiphoniidae</taxon>
        <taxon>Helobdella</taxon>
    </lineage>
</organism>
<dbReference type="SUPFAM" id="SSF57196">
    <property type="entry name" value="EGF/Laminin"/>
    <property type="match status" value="9"/>
</dbReference>
<dbReference type="PROSITE" id="PS01248">
    <property type="entry name" value="EGF_LAM_1"/>
    <property type="match status" value="3"/>
</dbReference>
<keyword evidence="9" id="KW-0175">Coiled coil</keyword>
<dbReference type="PANTHER" id="PTHR10574:SF435">
    <property type="entry name" value="LAMININ SUBUNIT GAMMA-1"/>
    <property type="match status" value="1"/>
</dbReference>
<evidence type="ECO:0000256" key="6">
    <source>
        <dbReference type="ARBA" id="ARBA00023180"/>
    </source>
</evidence>
<feature type="disulfide bond" evidence="8">
    <location>
        <begin position="830"/>
        <end position="842"/>
    </location>
</feature>
<dbReference type="FunFam" id="2.10.25.10:FF:000074">
    <property type="entry name" value="Laminin subunit alpha"/>
    <property type="match status" value="1"/>
</dbReference>
<dbReference type="InParanoid" id="T1FPL0"/>
<dbReference type="GO" id="GO:0009887">
    <property type="term" value="P:animal organ morphogenesis"/>
    <property type="evidence" value="ECO:0000318"/>
    <property type="project" value="GO_Central"/>
</dbReference>
<feature type="domain" description="Laminin EGF-like" evidence="10">
    <location>
        <begin position="782"/>
        <end position="829"/>
    </location>
</feature>
<dbReference type="RefSeq" id="XP_009009669.1">
    <property type="nucleotide sequence ID" value="XM_009011421.1"/>
</dbReference>
<evidence type="ECO:0000256" key="2">
    <source>
        <dbReference type="ARBA" id="ARBA00022525"/>
    </source>
</evidence>
<dbReference type="Gene3D" id="2.170.300.10">
    <property type="entry name" value="Tie2 ligand-binding domain superfamily"/>
    <property type="match status" value="1"/>
</dbReference>
<keyword evidence="6" id="KW-0325">Glycoprotein</keyword>
<keyword evidence="5 8" id="KW-1015">Disulfide bond</keyword>
<dbReference type="GeneID" id="20210757"/>
<keyword evidence="4" id="KW-0677">Repeat</keyword>
<dbReference type="InterPro" id="IPR002049">
    <property type="entry name" value="LE_dom"/>
</dbReference>
<dbReference type="EMBL" id="AMQM01000273">
    <property type="status" value="NOT_ANNOTATED_CDS"/>
    <property type="molecule type" value="Genomic_DNA"/>
</dbReference>
<gene>
    <name evidence="14" type="primary">20210757</name>
    <name evidence="13" type="ORF">HELRODRAFT_188055</name>
</gene>
<feature type="disulfide bond" evidence="8">
    <location>
        <begin position="754"/>
        <end position="763"/>
    </location>
</feature>
<dbReference type="OMA" id="DANETEH"/>
<evidence type="ECO:0000313" key="13">
    <source>
        <dbReference type="EMBL" id="ESO12949.1"/>
    </source>
</evidence>
<dbReference type="EnsemblMetazoa" id="HelroT188055">
    <property type="protein sequence ID" value="HelroP188055"/>
    <property type="gene ID" value="HelroG188055"/>
</dbReference>
<dbReference type="PRINTS" id="PR00011">
    <property type="entry name" value="EGFLAMININ"/>
</dbReference>
<keyword evidence="7 8" id="KW-0424">Laminin EGF-like domain</keyword>
<feature type="domain" description="Laminin EGF-like" evidence="10">
    <location>
        <begin position="658"/>
        <end position="712"/>
    </location>
</feature>
<keyword evidence="3" id="KW-0732">Signal</keyword>
<dbReference type="PROSITE" id="PS50027">
    <property type="entry name" value="EGF_LAM_2"/>
    <property type="match status" value="7"/>
</dbReference>
<feature type="disulfide bond" evidence="8">
    <location>
        <begin position="570"/>
        <end position="579"/>
    </location>
</feature>
<dbReference type="FunFam" id="2.10.25.10:FF:000090">
    <property type="entry name" value="laminin subunit alpha"/>
    <property type="match status" value="2"/>
</dbReference>
<accession>T1FPL0</accession>
<name>T1FPL0_HELRO</name>
<dbReference type="GO" id="GO:0005576">
    <property type="term" value="C:extracellular region"/>
    <property type="evidence" value="ECO:0007669"/>
    <property type="project" value="UniProtKB-SubCell"/>
</dbReference>
<feature type="disulfide bond" evidence="8">
    <location>
        <begin position="282"/>
        <end position="291"/>
    </location>
</feature>
<dbReference type="GO" id="GO:0005604">
    <property type="term" value="C:basement membrane"/>
    <property type="evidence" value="ECO:0000318"/>
    <property type="project" value="GO_Central"/>
</dbReference>
<evidence type="ECO:0000313" key="15">
    <source>
        <dbReference type="Proteomes" id="UP000015101"/>
    </source>
</evidence>
<feature type="disulfide bond" evidence="8">
    <location>
        <begin position="682"/>
        <end position="691"/>
    </location>
</feature>
<feature type="disulfide bond" evidence="8">
    <location>
        <begin position="784"/>
        <end position="801"/>
    </location>
</feature>
<feature type="domain" description="Laminin EGF-like" evidence="10">
    <location>
        <begin position="211"/>
        <end position="257"/>
    </location>
</feature>
<proteinExistence type="predicted"/>
<evidence type="ECO:0000256" key="7">
    <source>
        <dbReference type="ARBA" id="ARBA00023292"/>
    </source>
</evidence>
<feature type="domain" description="Laminin N-terminal" evidence="12">
    <location>
        <begin position="1"/>
        <end position="99"/>
    </location>
</feature>
<dbReference type="PROSITE" id="PS51115">
    <property type="entry name" value="LAMININ_IVA"/>
    <property type="match status" value="1"/>
</dbReference>
<dbReference type="SMART" id="SM00281">
    <property type="entry name" value="LamB"/>
    <property type="match status" value="1"/>
</dbReference>
<dbReference type="GO" id="GO:0009888">
    <property type="term" value="P:tissue development"/>
    <property type="evidence" value="ECO:0000318"/>
    <property type="project" value="GO_Central"/>
</dbReference>
<feature type="disulfide bond" evidence="8">
    <location>
        <begin position="851"/>
        <end position="860"/>
    </location>
</feature>
<feature type="domain" description="Laminin EGF-like" evidence="10">
    <location>
        <begin position="713"/>
        <end position="781"/>
    </location>
</feature>
<feature type="disulfide bond" evidence="8">
    <location>
        <begin position="782"/>
        <end position="794"/>
    </location>
</feature>
<feature type="coiled-coil region" evidence="9">
    <location>
        <begin position="1146"/>
        <end position="1243"/>
    </location>
</feature>
<feature type="domain" description="Laminin EGF-like" evidence="10">
    <location>
        <begin position="830"/>
        <end position="876"/>
    </location>
</feature>
<dbReference type="PANTHER" id="PTHR10574">
    <property type="entry name" value="NETRIN/LAMININ-RELATED"/>
    <property type="match status" value="1"/>
</dbReference>
<dbReference type="EMBL" id="KB095811">
    <property type="protein sequence ID" value="ESO12949.1"/>
    <property type="molecule type" value="Genomic_DNA"/>
</dbReference>
<reference evidence="15" key="1">
    <citation type="submission" date="2012-12" db="EMBL/GenBank/DDBJ databases">
        <authorList>
            <person name="Hellsten U."/>
            <person name="Grimwood J."/>
            <person name="Chapman J.A."/>
            <person name="Shapiro H."/>
            <person name="Aerts A."/>
            <person name="Otillar R.P."/>
            <person name="Terry A.Y."/>
            <person name="Boore J.L."/>
            <person name="Simakov O."/>
            <person name="Marletaz F."/>
            <person name="Cho S.-J."/>
            <person name="Edsinger-Gonzales E."/>
            <person name="Havlak P."/>
            <person name="Kuo D.-H."/>
            <person name="Larsson T."/>
            <person name="Lv J."/>
            <person name="Arendt D."/>
            <person name="Savage R."/>
            <person name="Osoegawa K."/>
            <person name="de Jong P."/>
            <person name="Lindberg D.R."/>
            <person name="Seaver E.C."/>
            <person name="Weisblat D.A."/>
            <person name="Putnam N.H."/>
            <person name="Grigoriev I.V."/>
            <person name="Rokhsar D.S."/>
        </authorList>
    </citation>
    <scope>NUCLEOTIDE SEQUENCE</scope>
</reference>